<dbReference type="Pfam" id="PF08246">
    <property type="entry name" value="Inhibitor_I29"/>
    <property type="match status" value="1"/>
</dbReference>
<feature type="domain" description="ShKT" evidence="5">
    <location>
        <begin position="685"/>
        <end position="719"/>
    </location>
</feature>
<dbReference type="InterPro" id="IPR003582">
    <property type="entry name" value="ShKT_dom"/>
</dbReference>
<dbReference type="Gene3D" id="3.90.70.10">
    <property type="entry name" value="Cysteine proteinases"/>
    <property type="match status" value="1"/>
</dbReference>
<dbReference type="CDD" id="cd02248">
    <property type="entry name" value="Peptidase_C1A"/>
    <property type="match status" value="1"/>
</dbReference>
<feature type="region of interest" description="Disordered" evidence="3">
    <location>
        <begin position="41"/>
        <end position="62"/>
    </location>
</feature>
<feature type="domain" description="ShKT" evidence="5">
    <location>
        <begin position="501"/>
        <end position="541"/>
    </location>
</feature>
<accession>A0A9D4YZF6</accession>
<dbReference type="SMART" id="SM00848">
    <property type="entry name" value="Inhibitor_I29"/>
    <property type="match status" value="1"/>
</dbReference>
<protein>
    <recommendedName>
        <fullName evidence="5">ShKT domain-containing protein</fullName>
    </recommendedName>
</protein>
<dbReference type="InterPro" id="IPR000668">
    <property type="entry name" value="Peptidase_C1A_C"/>
</dbReference>
<feature type="domain" description="ShKT" evidence="5">
    <location>
        <begin position="598"/>
        <end position="635"/>
    </location>
</feature>
<dbReference type="SMART" id="SM00254">
    <property type="entry name" value="ShKT"/>
    <property type="match status" value="6"/>
</dbReference>
<feature type="domain" description="ShKT" evidence="5">
    <location>
        <begin position="548"/>
        <end position="588"/>
    </location>
</feature>
<feature type="domain" description="ShKT" evidence="5">
    <location>
        <begin position="722"/>
        <end position="761"/>
    </location>
</feature>
<dbReference type="Proteomes" id="UP001055712">
    <property type="component" value="Unassembled WGS sequence"/>
</dbReference>
<keyword evidence="4" id="KW-0732">Signal</keyword>
<feature type="signal peptide" evidence="4">
    <location>
        <begin position="1"/>
        <end position="21"/>
    </location>
</feature>
<dbReference type="Pfam" id="PF00112">
    <property type="entry name" value="Peptidase_C1"/>
    <property type="match status" value="1"/>
</dbReference>
<dbReference type="PANTHER" id="PTHR12411">
    <property type="entry name" value="CYSTEINE PROTEASE FAMILY C1-RELATED"/>
    <property type="match status" value="1"/>
</dbReference>
<dbReference type="GO" id="GO:0006508">
    <property type="term" value="P:proteolysis"/>
    <property type="evidence" value="ECO:0007669"/>
    <property type="project" value="InterPro"/>
</dbReference>
<organism evidence="6 7">
    <name type="scientific">Chlorella vulgaris</name>
    <name type="common">Green alga</name>
    <dbReference type="NCBI Taxonomy" id="3077"/>
    <lineage>
        <taxon>Eukaryota</taxon>
        <taxon>Viridiplantae</taxon>
        <taxon>Chlorophyta</taxon>
        <taxon>core chlorophytes</taxon>
        <taxon>Trebouxiophyceae</taxon>
        <taxon>Chlorellales</taxon>
        <taxon>Chlorellaceae</taxon>
        <taxon>Chlorella clade</taxon>
        <taxon>Chlorella</taxon>
    </lineage>
</organism>
<evidence type="ECO:0000256" key="2">
    <source>
        <dbReference type="ARBA" id="ARBA00023157"/>
    </source>
</evidence>
<dbReference type="PROSITE" id="PS51670">
    <property type="entry name" value="SHKT"/>
    <property type="match status" value="6"/>
</dbReference>
<reference evidence="6" key="1">
    <citation type="journal article" date="2019" name="Plant J.">
        <title>Chlorella vulgaris genome assembly and annotation reveals the molecular basis for metabolic acclimation to high light conditions.</title>
        <authorList>
            <person name="Cecchin M."/>
            <person name="Marcolungo L."/>
            <person name="Rossato M."/>
            <person name="Girolomoni L."/>
            <person name="Cosentino E."/>
            <person name="Cuine S."/>
            <person name="Li-Beisson Y."/>
            <person name="Delledonne M."/>
            <person name="Ballottari M."/>
        </authorList>
    </citation>
    <scope>NUCLEOTIDE SEQUENCE</scope>
    <source>
        <strain evidence="6">211/11P</strain>
    </source>
</reference>
<comment type="similarity">
    <text evidence="1">Belongs to the peptidase C1 family.</text>
</comment>
<dbReference type="OrthoDB" id="548456at2759"/>
<dbReference type="EMBL" id="SIDB01000003">
    <property type="protein sequence ID" value="KAI3435022.1"/>
    <property type="molecule type" value="Genomic_DNA"/>
</dbReference>
<gene>
    <name evidence="6" type="ORF">D9Q98_003074</name>
</gene>
<dbReference type="InterPro" id="IPR013128">
    <property type="entry name" value="Peptidase_C1A"/>
</dbReference>
<dbReference type="InterPro" id="IPR025660">
    <property type="entry name" value="Pept_his_AS"/>
</dbReference>
<keyword evidence="2" id="KW-1015">Disulfide bond</keyword>
<dbReference type="PRINTS" id="PR00705">
    <property type="entry name" value="PAPAIN"/>
</dbReference>
<reference evidence="6" key="2">
    <citation type="submission" date="2020-11" db="EMBL/GenBank/DDBJ databases">
        <authorList>
            <person name="Cecchin M."/>
            <person name="Marcolungo L."/>
            <person name="Rossato M."/>
            <person name="Girolomoni L."/>
            <person name="Cosentino E."/>
            <person name="Cuine S."/>
            <person name="Li-Beisson Y."/>
            <person name="Delledonne M."/>
            <person name="Ballottari M."/>
        </authorList>
    </citation>
    <scope>NUCLEOTIDE SEQUENCE</scope>
    <source>
        <strain evidence="6">211/11P</strain>
        <tissue evidence="6">Whole cell</tissue>
    </source>
</reference>
<dbReference type="Pfam" id="PF01549">
    <property type="entry name" value="ShK"/>
    <property type="match status" value="6"/>
</dbReference>
<dbReference type="SMR" id="A0A9D4YZF6"/>
<dbReference type="Gene3D" id="1.10.10.1940">
    <property type="match status" value="4"/>
</dbReference>
<feature type="chain" id="PRO_5039006403" description="ShKT domain-containing protein" evidence="4">
    <location>
        <begin position="22"/>
        <end position="787"/>
    </location>
</feature>
<evidence type="ECO:0000259" key="5">
    <source>
        <dbReference type="PROSITE" id="PS51670"/>
    </source>
</evidence>
<evidence type="ECO:0000313" key="6">
    <source>
        <dbReference type="EMBL" id="KAI3435022.1"/>
    </source>
</evidence>
<dbReference type="InterPro" id="IPR039417">
    <property type="entry name" value="Peptidase_C1A_papain-like"/>
</dbReference>
<proteinExistence type="inferred from homology"/>
<comment type="caution">
    <text evidence="6">The sequence shown here is derived from an EMBL/GenBank/DDBJ whole genome shotgun (WGS) entry which is preliminary data.</text>
</comment>
<dbReference type="GO" id="GO:0008234">
    <property type="term" value="F:cysteine-type peptidase activity"/>
    <property type="evidence" value="ECO:0007669"/>
    <property type="project" value="InterPro"/>
</dbReference>
<dbReference type="InterPro" id="IPR000169">
    <property type="entry name" value="Pept_cys_AS"/>
</dbReference>
<name>A0A9D4YZF6_CHLVU</name>
<evidence type="ECO:0000313" key="7">
    <source>
        <dbReference type="Proteomes" id="UP001055712"/>
    </source>
</evidence>
<evidence type="ECO:0000256" key="1">
    <source>
        <dbReference type="ARBA" id="ARBA00008455"/>
    </source>
</evidence>
<dbReference type="AlphaFoldDB" id="A0A9D4YZF6"/>
<feature type="domain" description="ShKT" evidence="5">
    <location>
        <begin position="644"/>
        <end position="681"/>
    </location>
</feature>
<dbReference type="InterPro" id="IPR013201">
    <property type="entry name" value="Prot_inhib_I29"/>
</dbReference>
<evidence type="ECO:0000256" key="4">
    <source>
        <dbReference type="SAM" id="SignalP"/>
    </source>
</evidence>
<sequence>MSRRACIIALCVLLAASIAGAAHDGEARATRRRRLAASKQATQLQLDAQAPPKPRGAAQEQHARLVNLRSTKLRGAQPRRRAMQAAAVPPLLPGMVKPQPHQATAGVVAASLSTTKPGKAAQMPKFADLFLKKKSKQVSSLLQKLAKDPAAMRLLFDQWKKKFKRVYNSPAADKKAFAKFSANVKALAAANLKNPNYFQALNQYSDLSWADKKRTFLNPIKKKTKAMRAAQANMTVQVSASASVPQSVDWRASGKVTPVGNQGQCGSCYIWAATHAVESKVLLQSGKKAANFKIDLSEGQLVDCLKSNACGGGWEEEVLKRIASKGVVTEARYGYGNAFYGQQGTCKSSSAVPKTEITQLSGQGYQLVAARSATALMQAVARQPVMFYFAVNDAFSSGLDIGIFRQGCNSQLNHAMLLVGYNQGSGPGKADAYWIVKNSWGTDWMSGGYVKVPMLADGTLGYCNMYEEGGFIPTSLISYPNSGGNPAPKPSPSPPPPTTGCGDSFSACASWAAMGFCSTVADWMVGTPDSAGYCQASCKMCASSGLKCQDLNSNCPYWASIGKCDSSPAFMTGTSKRRGACLDSCGLCDGNDDTQSACSDWYDDCSYWSNQGYCASSSIYSAFMEAYCPYSCNSCQDVVDPGQCSNADENCPWFADQGYCSQSSIYKPWMSDNCKEACGLCEQGCVDGNTYCQAWAAIGECSYNPAYMRPNCPVACGLCTSCYDIMTTDNCESWASQGYCDPSSIYSTFMSQSCSYTCNTCKDFKCTDYDSTCTTLAAGGWCNDADQ</sequence>
<evidence type="ECO:0000256" key="3">
    <source>
        <dbReference type="SAM" id="MobiDB-lite"/>
    </source>
</evidence>
<dbReference type="PROSITE" id="PS00139">
    <property type="entry name" value="THIOL_PROTEASE_CYS"/>
    <property type="match status" value="1"/>
</dbReference>
<dbReference type="SUPFAM" id="SSF54001">
    <property type="entry name" value="Cysteine proteinases"/>
    <property type="match status" value="1"/>
</dbReference>
<dbReference type="PROSITE" id="PS00639">
    <property type="entry name" value="THIOL_PROTEASE_HIS"/>
    <property type="match status" value="1"/>
</dbReference>
<dbReference type="SMART" id="SM00645">
    <property type="entry name" value="Pept_C1"/>
    <property type="match status" value="1"/>
</dbReference>
<keyword evidence="7" id="KW-1185">Reference proteome</keyword>
<dbReference type="InterPro" id="IPR038765">
    <property type="entry name" value="Papain-like_cys_pep_sf"/>
</dbReference>